<dbReference type="Gene3D" id="1.10.3210.10">
    <property type="entry name" value="Hypothetical protein af1432"/>
    <property type="match status" value="1"/>
</dbReference>
<feature type="domain" description="HD/PDEase" evidence="8">
    <location>
        <begin position="29"/>
        <end position="152"/>
    </location>
</feature>
<dbReference type="EC" id="3.1.3.89" evidence="5"/>
<reference evidence="9" key="1">
    <citation type="journal article" date="2020" name="mSystems">
        <title>Genome- and Community-Level Interaction Insights into Carbon Utilization and Element Cycling Functions of Hydrothermarchaeota in Hydrothermal Sediment.</title>
        <authorList>
            <person name="Zhou Z."/>
            <person name="Liu Y."/>
            <person name="Xu W."/>
            <person name="Pan J."/>
            <person name="Luo Z.H."/>
            <person name="Li M."/>
        </authorList>
    </citation>
    <scope>NUCLEOTIDE SEQUENCE [LARGE SCALE GENOMIC DNA]</scope>
    <source>
        <strain evidence="9">SpSt-34</strain>
        <strain evidence="10">SpSt-69</strain>
    </source>
</reference>
<evidence type="ECO:0000256" key="1">
    <source>
        <dbReference type="ARBA" id="ARBA00001638"/>
    </source>
</evidence>
<comment type="caution">
    <text evidence="9">The sequence shown here is derived from an EMBL/GenBank/DDBJ whole genome shotgun (WGS) entry which is preliminary data.</text>
</comment>
<comment type="subunit">
    <text evidence="4">Homodimer.</text>
</comment>
<comment type="cofactor">
    <cofactor evidence="3">
        <name>Co(2+)</name>
        <dbReference type="ChEBI" id="CHEBI:48828"/>
    </cofactor>
</comment>
<dbReference type="GO" id="GO:0002953">
    <property type="term" value="F:5'-deoxynucleotidase activity"/>
    <property type="evidence" value="ECO:0007669"/>
    <property type="project" value="UniProtKB-EC"/>
</dbReference>
<evidence type="ECO:0000256" key="7">
    <source>
        <dbReference type="ARBA" id="ARBA00022801"/>
    </source>
</evidence>
<keyword evidence="7" id="KW-0378">Hydrolase</keyword>
<evidence type="ECO:0000313" key="9">
    <source>
        <dbReference type="EMBL" id="HEN27438.1"/>
    </source>
</evidence>
<name>A0A7C2PD65_UNCW3</name>
<dbReference type="AlphaFoldDB" id="A0A7C2PD65"/>
<dbReference type="PANTHER" id="PTHR11845:SF13">
    <property type="entry name" value="5'-DEOXYNUCLEOTIDASE HDDC2"/>
    <property type="match status" value="1"/>
</dbReference>
<gene>
    <name evidence="9" type="ORF">ENQ77_01995</name>
    <name evidence="10" type="ORF">ENU66_03630</name>
</gene>
<organism evidence="9">
    <name type="scientific">candidate division WOR-3 bacterium</name>
    <dbReference type="NCBI Taxonomy" id="2052148"/>
    <lineage>
        <taxon>Bacteria</taxon>
        <taxon>Bacteria division WOR-3</taxon>
    </lineage>
</organism>
<dbReference type="InterPro" id="IPR003607">
    <property type="entry name" value="HD/PDEase_dom"/>
</dbReference>
<comment type="cofactor">
    <cofactor evidence="2">
        <name>Mn(2+)</name>
        <dbReference type="ChEBI" id="CHEBI:29035"/>
    </cofactor>
</comment>
<accession>A0A7C2PD65</accession>
<evidence type="ECO:0000259" key="8">
    <source>
        <dbReference type="SMART" id="SM00471"/>
    </source>
</evidence>
<dbReference type="GO" id="GO:0046872">
    <property type="term" value="F:metal ion binding"/>
    <property type="evidence" value="ECO:0007669"/>
    <property type="project" value="UniProtKB-KW"/>
</dbReference>
<dbReference type="EMBL" id="DTDJ01000027">
    <property type="protein sequence ID" value="HGL17405.1"/>
    <property type="molecule type" value="Genomic_DNA"/>
</dbReference>
<evidence type="ECO:0000256" key="4">
    <source>
        <dbReference type="ARBA" id="ARBA00011738"/>
    </source>
</evidence>
<protein>
    <recommendedName>
        <fullName evidence="5">5'-deoxynucleotidase</fullName>
        <ecNumber evidence="5">3.1.3.89</ecNumber>
    </recommendedName>
</protein>
<dbReference type="InterPro" id="IPR006674">
    <property type="entry name" value="HD_domain"/>
</dbReference>
<keyword evidence="6" id="KW-0479">Metal-binding</keyword>
<evidence type="ECO:0000313" key="10">
    <source>
        <dbReference type="EMBL" id="HGL17405.1"/>
    </source>
</evidence>
<dbReference type="SUPFAM" id="SSF109604">
    <property type="entry name" value="HD-domain/PDEase-like"/>
    <property type="match status" value="1"/>
</dbReference>
<dbReference type="SMART" id="SM00471">
    <property type="entry name" value="HDc"/>
    <property type="match status" value="1"/>
</dbReference>
<dbReference type="GO" id="GO:0005737">
    <property type="term" value="C:cytoplasm"/>
    <property type="evidence" value="ECO:0007669"/>
    <property type="project" value="TreeGrafter"/>
</dbReference>
<evidence type="ECO:0000256" key="6">
    <source>
        <dbReference type="ARBA" id="ARBA00022723"/>
    </source>
</evidence>
<dbReference type="InterPro" id="IPR039356">
    <property type="entry name" value="YfbR/HDDC2"/>
</dbReference>
<dbReference type="EMBL" id="DSOL01000054">
    <property type="protein sequence ID" value="HEN27438.1"/>
    <property type="molecule type" value="Genomic_DNA"/>
</dbReference>
<evidence type="ECO:0000256" key="3">
    <source>
        <dbReference type="ARBA" id="ARBA00001941"/>
    </source>
</evidence>
<proteinExistence type="predicted"/>
<sequence>MVDFLDFFENAYRLKRTPRSGFWYYGIKEPETVAEHIFGVSLLAYIFGNYLNRYHDLNLDMEKILKMAIIHELGEALIGDLHLESRQFLGKCVEEAEKKAFKEMSEKLPEGLKDEIYNLYEEFEEGKTPEAIFVRSMDKVDLLIQAFIYEKTGYKNLQNFFGERKNFEYIEKIPEIKEFIESIKARRRE</sequence>
<evidence type="ECO:0000256" key="2">
    <source>
        <dbReference type="ARBA" id="ARBA00001936"/>
    </source>
</evidence>
<comment type="catalytic activity">
    <reaction evidence="1">
        <text>a 2'-deoxyribonucleoside 5'-phosphate + H2O = a 2'-deoxyribonucleoside + phosphate</text>
        <dbReference type="Rhea" id="RHEA:36167"/>
        <dbReference type="ChEBI" id="CHEBI:15377"/>
        <dbReference type="ChEBI" id="CHEBI:18274"/>
        <dbReference type="ChEBI" id="CHEBI:43474"/>
        <dbReference type="ChEBI" id="CHEBI:65317"/>
        <dbReference type="EC" id="3.1.3.89"/>
    </reaction>
</comment>
<dbReference type="PANTHER" id="PTHR11845">
    <property type="entry name" value="5'-DEOXYNUCLEOTIDASE HDDC2"/>
    <property type="match status" value="1"/>
</dbReference>
<evidence type="ECO:0000256" key="5">
    <source>
        <dbReference type="ARBA" id="ARBA00012964"/>
    </source>
</evidence>
<dbReference type="Pfam" id="PF13023">
    <property type="entry name" value="HD_3"/>
    <property type="match status" value="1"/>
</dbReference>